<dbReference type="PROSITE" id="PS50088">
    <property type="entry name" value="ANK_REPEAT"/>
    <property type="match status" value="1"/>
</dbReference>
<dbReference type="EMBL" id="UINC01089301">
    <property type="protein sequence ID" value="SVC40281.1"/>
    <property type="molecule type" value="Genomic_DNA"/>
</dbReference>
<dbReference type="Pfam" id="PF12796">
    <property type="entry name" value="Ank_2"/>
    <property type="match status" value="1"/>
</dbReference>
<dbReference type="InterPro" id="IPR039323">
    <property type="entry name" value="ANKRD_45/46/60"/>
</dbReference>
<dbReference type="InterPro" id="IPR036770">
    <property type="entry name" value="Ankyrin_rpt-contain_sf"/>
</dbReference>
<dbReference type="AlphaFoldDB" id="A0A382LZG8"/>
<dbReference type="PANTHER" id="PTHR22677:SF4">
    <property type="entry name" value="USHER SYNDROME TYPE-1G PROTEIN-LIKE PROTEIN"/>
    <property type="match status" value="1"/>
</dbReference>
<gene>
    <name evidence="2" type="ORF">METZ01_LOCUS293135</name>
</gene>
<feature type="region of interest" description="Disordered" evidence="1">
    <location>
        <begin position="108"/>
        <end position="151"/>
    </location>
</feature>
<evidence type="ECO:0000256" key="1">
    <source>
        <dbReference type="SAM" id="MobiDB-lite"/>
    </source>
</evidence>
<sequence length="151" mass="16428">VLLVGCGNPDGALLKAIQEGKIKAVKQAIADGADVNAKSKFGRTPLHSAADPGRNKEIVELLIAEGAEVHAKDHEGRTPLDMVDERVLPYEGESQLDVDRRRETANLIRKQGAKTEKVPEVASRPSRQQRSDKEKALELLLGTNSTITEKD</sequence>
<dbReference type="InterPro" id="IPR002110">
    <property type="entry name" value="Ankyrin_rpt"/>
</dbReference>
<dbReference type="PRINTS" id="PR01415">
    <property type="entry name" value="ANKYRIN"/>
</dbReference>
<dbReference type="PROSITE" id="PS50297">
    <property type="entry name" value="ANK_REP_REGION"/>
    <property type="match status" value="1"/>
</dbReference>
<protein>
    <submittedName>
        <fullName evidence="2">Uncharacterized protein</fullName>
    </submittedName>
</protein>
<name>A0A382LZG8_9ZZZZ</name>
<proteinExistence type="predicted"/>
<dbReference type="SMART" id="SM00248">
    <property type="entry name" value="ANK"/>
    <property type="match status" value="2"/>
</dbReference>
<dbReference type="Gene3D" id="1.25.40.20">
    <property type="entry name" value="Ankyrin repeat-containing domain"/>
    <property type="match status" value="1"/>
</dbReference>
<feature type="compositionally biased region" description="Polar residues" evidence="1">
    <location>
        <begin position="142"/>
        <end position="151"/>
    </location>
</feature>
<dbReference type="PANTHER" id="PTHR22677">
    <property type="entry name" value="ANKYRIN REPEAT DOMAIN-CONTAINING PROTEIN 60"/>
    <property type="match status" value="1"/>
</dbReference>
<reference evidence="2" key="1">
    <citation type="submission" date="2018-05" db="EMBL/GenBank/DDBJ databases">
        <authorList>
            <person name="Lanie J.A."/>
            <person name="Ng W.-L."/>
            <person name="Kazmierczak K.M."/>
            <person name="Andrzejewski T.M."/>
            <person name="Davidsen T.M."/>
            <person name="Wayne K.J."/>
            <person name="Tettelin H."/>
            <person name="Glass J.I."/>
            <person name="Rusch D."/>
            <person name="Podicherti R."/>
            <person name="Tsui H.-C.T."/>
            <person name="Winkler M.E."/>
        </authorList>
    </citation>
    <scope>NUCLEOTIDE SEQUENCE</scope>
</reference>
<evidence type="ECO:0000313" key="2">
    <source>
        <dbReference type="EMBL" id="SVC40281.1"/>
    </source>
</evidence>
<accession>A0A382LZG8</accession>
<dbReference type="SUPFAM" id="SSF48403">
    <property type="entry name" value="Ankyrin repeat"/>
    <property type="match status" value="1"/>
</dbReference>
<feature type="non-terminal residue" evidence="2">
    <location>
        <position position="151"/>
    </location>
</feature>
<feature type="non-terminal residue" evidence="2">
    <location>
        <position position="1"/>
    </location>
</feature>
<organism evidence="2">
    <name type="scientific">marine metagenome</name>
    <dbReference type="NCBI Taxonomy" id="408172"/>
    <lineage>
        <taxon>unclassified sequences</taxon>
        <taxon>metagenomes</taxon>
        <taxon>ecological metagenomes</taxon>
    </lineage>
</organism>